<dbReference type="OrthoDB" id="3373658at2"/>
<dbReference type="GO" id="GO:0030246">
    <property type="term" value="F:carbohydrate binding"/>
    <property type="evidence" value="ECO:0007669"/>
    <property type="project" value="UniProtKB-KW"/>
</dbReference>
<reference evidence="3 4" key="1">
    <citation type="submission" date="2019-07" db="EMBL/GenBank/DDBJ databases">
        <title>Lentzea xizangensis sp. nov., isolated from Qinghai-Tibetan Plateau Soils.</title>
        <authorList>
            <person name="Huang J."/>
        </authorList>
    </citation>
    <scope>NUCLEOTIDE SEQUENCE [LARGE SCALE GENOMIC DNA]</scope>
    <source>
        <strain evidence="3 4">FXJ1.1311</strain>
    </source>
</reference>
<comment type="caution">
    <text evidence="3">The sequence shown here is derived from an EMBL/GenBank/DDBJ whole genome shotgun (WGS) entry which is preliminary data.</text>
</comment>
<dbReference type="AlphaFoldDB" id="A0A563EPD9"/>
<feature type="domain" description="Ricin B lectin" evidence="2">
    <location>
        <begin position="38"/>
        <end position="166"/>
    </location>
</feature>
<dbReference type="SUPFAM" id="SSF50370">
    <property type="entry name" value="Ricin B-like lectins"/>
    <property type="match status" value="1"/>
</dbReference>
<accession>A0A563EPD9</accession>
<sequence>MNGEFKLRISGFGRLFAIAAAVVLSLGVFTAAPASAAGPTINIVSEHNQKCLELLGFNNNNGAEVGTWDCWGGANQKWYWDGDQIRNVQNHKCLELLGFNNNNGAHVGLWDCWGGSNQKWYRNGAEIRNKQNNKCLEILGFNNNNNGAVSGLWDCWGGSNQRWYDRAA</sequence>
<evidence type="ECO:0000313" key="3">
    <source>
        <dbReference type="EMBL" id="TWP49004.1"/>
    </source>
</evidence>
<dbReference type="InterPro" id="IPR035992">
    <property type="entry name" value="Ricin_B-like_lectins"/>
</dbReference>
<proteinExistence type="predicted"/>
<dbReference type="InterPro" id="IPR000772">
    <property type="entry name" value="Ricin_B_lectin"/>
</dbReference>
<keyword evidence="4" id="KW-1185">Reference proteome</keyword>
<keyword evidence="3" id="KW-0430">Lectin</keyword>
<evidence type="ECO:0000259" key="2">
    <source>
        <dbReference type="SMART" id="SM00458"/>
    </source>
</evidence>
<dbReference type="CDD" id="cd00161">
    <property type="entry name" value="beta-trefoil_Ricin-like"/>
    <property type="match status" value="1"/>
</dbReference>
<feature type="signal peptide" evidence="1">
    <location>
        <begin position="1"/>
        <end position="36"/>
    </location>
</feature>
<evidence type="ECO:0000313" key="4">
    <source>
        <dbReference type="Proteomes" id="UP000316639"/>
    </source>
</evidence>
<organism evidence="3 4">
    <name type="scientific">Lentzea tibetensis</name>
    <dbReference type="NCBI Taxonomy" id="2591470"/>
    <lineage>
        <taxon>Bacteria</taxon>
        <taxon>Bacillati</taxon>
        <taxon>Actinomycetota</taxon>
        <taxon>Actinomycetes</taxon>
        <taxon>Pseudonocardiales</taxon>
        <taxon>Pseudonocardiaceae</taxon>
        <taxon>Lentzea</taxon>
    </lineage>
</organism>
<keyword evidence="1" id="KW-0732">Signal</keyword>
<evidence type="ECO:0000256" key="1">
    <source>
        <dbReference type="SAM" id="SignalP"/>
    </source>
</evidence>
<name>A0A563EPD9_9PSEU</name>
<dbReference type="Pfam" id="PF00652">
    <property type="entry name" value="Ricin_B_lectin"/>
    <property type="match status" value="1"/>
</dbReference>
<feature type="chain" id="PRO_5022242914" evidence="1">
    <location>
        <begin position="37"/>
        <end position="168"/>
    </location>
</feature>
<dbReference type="Proteomes" id="UP000316639">
    <property type="component" value="Unassembled WGS sequence"/>
</dbReference>
<dbReference type="SMART" id="SM00458">
    <property type="entry name" value="RICIN"/>
    <property type="match status" value="1"/>
</dbReference>
<gene>
    <name evidence="3" type="ORF">FKR81_25330</name>
</gene>
<dbReference type="Gene3D" id="2.80.10.50">
    <property type="match status" value="3"/>
</dbReference>
<protein>
    <submittedName>
        <fullName evidence="3">Ricin-type beta-trefoil lectin domain protein</fullName>
    </submittedName>
</protein>
<dbReference type="EMBL" id="VOBR01000017">
    <property type="protein sequence ID" value="TWP49004.1"/>
    <property type="molecule type" value="Genomic_DNA"/>
</dbReference>
<dbReference type="PROSITE" id="PS50231">
    <property type="entry name" value="RICIN_B_LECTIN"/>
    <property type="match status" value="1"/>
</dbReference>